<evidence type="ECO:0000256" key="2">
    <source>
        <dbReference type="ARBA" id="ARBA00009263"/>
    </source>
</evidence>
<dbReference type="InterPro" id="IPR016040">
    <property type="entry name" value="NAD(P)-bd_dom"/>
</dbReference>
<accession>A0ABZ0HQX6</accession>
<dbReference type="GO" id="GO:0008446">
    <property type="term" value="F:GDP-mannose 4,6-dehydratase activity"/>
    <property type="evidence" value="ECO:0007669"/>
    <property type="project" value="UniProtKB-EC"/>
</dbReference>
<dbReference type="HAMAP" id="MF_00955">
    <property type="entry name" value="GDP_Man_dehydratase"/>
    <property type="match status" value="1"/>
</dbReference>
<evidence type="ECO:0000256" key="3">
    <source>
        <dbReference type="ARBA" id="ARBA00011989"/>
    </source>
</evidence>
<dbReference type="Gene3D" id="3.90.25.10">
    <property type="entry name" value="UDP-galactose 4-epimerase, domain 1"/>
    <property type="match status" value="1"/>
</dbReference>
<dbReference type="Proteomes" id="UP001626536">
    <property type="component" value="Chromosome"/>
</dbReference>
<dbReference type="InterPro" id="IPR006368">
    <property type="entry name" value="GDP_Man_deHydtase"/>
</dbReference>
<comment type="catalytic activity">
    <reaction evidence="5">
        <text>GDP-alpha-D-mannose = GDP-4-dehydro-alpha-D-rhamnose + H2O</text>
        <dbReference type="Rhea" id="RHEA:23820"/>
        <dbReference type="ChEBI" id="CHEBI:15377"/>
        <dbReference type="ChEBI" id="CHEBI:57527"/>
        <dbReference type="ChEBI" id="CHEBI:57964"/>
        <dbReference type="EC" id="4.2.1.47"/>
    </reaction>
</comment>
<evidence type="ECO:0000256" key="4">
    <source>
        <dbReference type="ARBA" id="ARBA00023239"/>
    </source>
</evidence>
<dbReference type="Pfam" id="PF16363">
    <property type="entry name" value="GDP_Man_Dehyd"/>
    <property type="match status" value="1"/>
</dbReference>
<dbReference type="InterPro" id="IPR036291">
    <property type="entry name" value="NAD(P)-bd_dom_sf"/>
</dbReference>
<dbReference type="EMBL" id="CP136862">
    <property type="protein sequence ID" value="WOJ89177.1"/>
    <property type="molecule type" value="Genomic_DNA"/>
</dbReference>
<dbReference type="RefSeq" id="WP_407338619.1">
    <property type="nucleotide sequence ID" value="NZ_CP136862.1"/>
</dbReference>
<proteinExistence type="inferred from homology"/>
<sequence>MKTALITGVTGQDGAYLSRFLLNRGYKVYATYRRSSTPNFWRIQELGVFEHPNLHLREYDLTDLSTGLRLIEATEPDEIYNLAAQTFVHVSFDQPIATGQMTGLGPVYLLEAIRAVNPRIRFYQASSAEMFGAAQCIPQDEATPFYPRSPYGAAKLYAHWMTVNYREAYGIFAASGILFNHESPLRGPEFVTRKMSIAVSRICAGLQKTVELGNLGSIRDWGYAEEYVEGMWLMLQAAEPDTFVLATNHAETVRDYATMSFRAAGVELEWVGSGDQERGVAASNGATLVQINPRFYRPSEVEILIGNPEKARAKLGWEPKTSLDRLCSMLVKADIERVAQNKSIYLGRS</sequence>
<protein>
    <recommendedName>
        <fullName evidence="3 5">GDP-mannose 4,6-dehydratase</fullName>
        <ecNumber evidence="3 5">4.2.1.47</ecNumber>
    </recommendedName>
    <alternativeName>
        <fullName evidence="5">GDP-D-mannose dehydratase</fullName>
    </alternativeName>
</protein>
<evidence type="ECO:0000259" key="6">
    <source>
        <dbReference type="Pfam" id="PF16363"/>
    </source>
</evidence>
<dbReference type="SUPFAM" id="SSF51735">
    <property type="entry name" value="NAD(P)-binding Rossmann-fold domains"/>
    <property type="match status" value="1"/>
</dbReference>
<name>A0ABZ0HQX6_9HYPH</name>
<dbReference type="EC" id="4.2.1.47" evidence="3 5"/>
<dbReference type="PANTHER" id="PTHR43715:SF1">
    <property type="entry name" value="GDP-MANNOSE 4,6 DEHYDRATASE"/>
    <property type="match status" value="1"/>
</dbReference>
<evidence type="ECO:0000313" key="7">
    <source>
        <dbReference type="EMBL" id="WOJ89177.1"/>
    </source>
</evidence>
<dbReference type="CDD" id="cd05260">
    <property type="entry name" value="GDP_MD_SDR_e"/>
    <property type="match status" value="1"/>
</dbReference>
<gene>
    <name evidence="5 7" type="primary">gmd</name>
    <name evidence="7" type="ORF">RZS28_15415</name>
</gene>
<keyword evidence="5" id="KW-0521">NADP</keyword>
<dbReference type="PANTHER" id="PTHR43715">
    <property type="entry name" value="GDP-MANNOSE 4,6-DEHYDRATASE"/>
    <property type="match status" value="1"/>
</dbReference>
<evidence type="ECO:0000256" key="5">
    <source>
        <dbReference type="HAMAP-Rule" id="MF_00955"/>
    </source>
</evidence>
<keyword evidence="4 5" id="KW-0456">Lyase</keyword>
<comment type="caution">
    <text evidence="5">Lacks conserved residue(s) required for the propagation of feature annotation.</text>
</comment>
<organism evidence="7 8">
    <name type="scientific">Methylocapsa polymorpha</name>
    <dbReference type="NCBI Taxonomy" id="3080828"/>
    <lineage>
        <taxon>Bacteria</taxon>
        <taxon>Pseudomonadati</taxon>
        <taxon>Pseudomonadota</taxon>
        <taxon>Alphaproteobacteria</taxon>
        <taxon>Hyphomicrobiales</taxon>
        <taxon>Beijerinckiaceae</taxon>
        <taxon>Methylocapsa</taxon>
    </lineage>
</organism>
<evidence type="ECO:0000256" key="1">
    <source>
        <dbReference type="ARBA" id="ARBA00001937"/>
    </source>
</evidence>
<reference evidence="7 8" key="1">
    <citation type="submission" date="2023-10" db="EMBL/GenBank/DDBJ databases">
        <title>Novel methanotroph of the genus Methylocapsa from a subarctic wetland.</title>
        <authorList>
            <person name="Belova S.E."/>
            <person name="Oshkin I.Y."/>
            <person name="Miroshnikov K."/>
            <person name="Dedysh S.N."/>
        </authorList>
    </citation>
    <scope>NUCLEOTIDE SEQUENCE [LARGE SCALE GENOMIC DNA]</scope>
    <source>
        <strain evidence="7 8">RX1</strain>
    </source>
</reference>
<keyword evidence="8" id="KW-1185">Reference proteome</keyword>
<feature type="domain" description="NAD(P)-binding" evidence="6">
    <location>
        <begin position="5"/>
        <end position="329"/>
    </location>
</feature>
<dbReference type="Gene3D" id="3.40.50.720">
    <property type="entry name" value="NAD(P)-binding Rossmann-like Domain"/>
    <property type="match status" value="1"/>
</dbReference>
<comment type="function">
    <text evidence="5">Catalyzes the conversion of GDP-D-mannose to GDP-4-dehydro-6-deoxy-D-mannose.</text>
</comment>
<evidence type="ECO:0000313" key="8">
    <source>
        <dbReference type="Proteomes" id="UP001626536"/>
    </source>
</evidence>
<comment type="cofactor">
    <cofactor evidence="1 5">
        <name>NADP(+)</name>
        <dbReference type="ChEBI" id="CHEBI:58349"/>
    </cofactor>
</comment>
<dbReference type="NCBIfam" id="TIGR01472">
    <property type="entry name" value="gmd"/>
    <property type="match status" value="1"/>
</dbReference>
<comment type="similarity">
    <text evidence="2 5">Belongs to the NAD(P)-dependent epimerase/dehydratase family. GDP-mannose 4,6-dehydratase subfamily.</text>
</comment>